<dbReference type="AlphaFoldDB" id="A0A152A5A6"/>
<keyword evidence="3" id="KW-1185">Reference proteome</keyword>
<accession>A0A152A5A6</accession>
<dbReference type="PANTHER" id="PTHR46512">
    <property type="entry name" value="PEPTIDYLPROLYL ISOMERASE"/>
    <property type="match status" value="1"/>
</dbReference>
<dbReference type="Gene3D" id="1.25.40.10">
    <property type="entry name" value="Tetratricopeptide repeat domain"/>
    <property type="match status" value="1"/>
</dbReference>
<gene>
    <name evidence="2" type="ORF">DLAC_01921</name>
</gene>
<proteinExistence type="predicted"/>
<evidence type="ECO:0000313" key="3">
    <source>
        <dbReference type="Proteomes" id="UP000076078"/>
    </source>
</evidence>
<dbReference type="PANTHER" id="PTHR46512:SF1">
    <property type="entry name" value="PEPTIDYLPROLYL ISOMERASE"/>
    <property type="match status" value="1"/>
</dbReference>
<evidence type="ECO:0000256" key="1">
    <source>
        <dbReference type="PROSITE-ProRule" id="PRU00339"/>
    </source>
</evidence>
<dbReference type="Pfam" id="PF00515">
    <property type="entry name" value="TPR_1"/>
    <property type="match status" value="1"/>
</dbReference>
<dbReference type="InterPro" id="IPR050754">
    <property type="entry name" value="FKBP4/5/8-like"/>
</dbReference>
<dbReference type="GO" id="GO:0044183">
    <property type="term" value="F:protein folding chaperone"/>
    <property type="evidence" value="ECO:0007669"/>
    <property type="project" value="TreeGrafter"/>
</dbReference>
<dbReference type="GO" id="GO:0012505">
    <property type="term" value="C:endomembrane system"/>
    <property type="evidence" value="ECO:0007669"/>
    <property type="project" value="TreeGrafter"/>
</dbReference>
<name>A0A152A5A6_TIELA</name>
<evidence type="ECO:0000313" key="2">
    <source>
        <dbReference type="EMBL" id="KYR01422.1"/>
    </source>
</evidence>
<keyword evidence="1" id="KW-0802">TPR repeat</keyword>
<dbReference type="OMA" id="PETYQEV"/>
<dbReference type="STRING" id="361077.A0A152A5A6"/>
<dbReference type="GO" id="GO:0005829">
    <property type="term" value="C:cytosol"/>
    <property type="evidence" value="ECO:0007669"/>
    <property type="project" value="TreeGrafter"/>
</dbReference>
<feature type="repeat" description="TPR" evidence="1">
    <location>
        <begin position="267"/>
        <end position="300"/>
    </location>
</feature>
<reference evidence="2 3" key="1">
    <citation type="submission" date="2015-12" db="EMBL/GenBank/DDBJ databases">
        <title>Dictyostelia acquired genes for synthesis and detection of signals that induce cell-type specialization by lateral gene transfer from prokaryotes.</title>
        <authorList>
            <person name="Gloeckner G."/>
            <person name="Schaap P."/>
        </authorList>
    </citation>
    <scope>NUCLEOTIDE SEQUENCE [LARGE SCALE GENOMIC DNA]</scope>
    <source>
        <strain evidence="2 3">TK</strain>
    </source>
</reference>
<dbReference type="Pfam" id="PF13174">
    <property type="entry name" value="TPR_6"/>
    <property type="match status" value="1"/>
</dbReference>
<dbReference type="InterPro" id="IPR019734">
    <property type="entry name" value="TPR_rpt"/>
</dbReference>
<sequence length="331" mass="38035">MDSWKSFISSVSSLPLEDSKSKLEELLQHFKLPSDVTKELSSGGFLLLEGYKTNKNELVNQAIEKFVQLEKPSSSNVKVDLCFALGSLLYGSSQLFQSQQEQEMKLLTYASEFFQKATTIDPKHYLALANLAELFDLMSNKVTDNKQMFYSSKSKEIRKYINSIKKGEENVKLPPSSYTKYLKAQTEKEKGTEFFKQGDMKKAMFHYHCSKNYIKDLYGLPEDKELELKQLNTVLSNNIAVCNIKLNNFSRAIEILDEVLQNEPNNIKALFRRGKSYSQLKNFLQAEQDLEKALQLSPGDKEIIQELKILNQRSASFKKQESQAYSKIFDE</sequence>
<dbReference type="SUPFAM" id="SSF48452">
    <property type="entry name" value="TPR-like"/>
    <property type="match status" value="1"/>
</dbReference>
<protein>
    <submittedName>
        <fullName evidence="2">Rho GTPase</fullName>
    </submittedName>
</protein>
<dbReference type="PROSITE" id="PS50005">
    <property type="entry name" value="TPR"/>
    <property type="match status" value="1"/>
</dbReference>
<dbReference type="EMBL" id="LODT01000008">
    <property type="protein sequence ID" value="KYR01422.1"/>
    <property type="molecule type" value="Genomic_DNA"/>
</dbReference>
<dbReference type="GO" id="GO:0016020">
    <property type="term" value="C:membrane"/>
    <property type="evidence" value="ECO:0007669"/>
    <property type="project" value="TreeGrafter"/>
</dbReference>
<dbReference type="InParanoid" id="A0A152A5A6"/>
<comment type="caution">
    <text evidence="2">The sequence shown here is derived from an EMBL/GenBank/DDBJ whole genome shotgun (WGS) entry which is preliminary data.</text>
</comment>
<dbReference type="OrthoDB" id="433738at2759"/>
<dbReference type="InterPro" id="IPR011990">
    <property type="entry name" value="TPR-like_helical_dom_sf"/>
</dbReference>
<dbReference type="SMART" id="SM00028">
    <property type="entry name" value="TPR"/>
    <property type="match status" value="4"/>
</dbReference>
<organism evidence="2 3">
    <name type="scientific">Tieghemostelium lacteum</name>
    <name type="common">Slime mold</name>
    <name type="synonym">Dictyostelium lacteum</name>
    <dbReference type="NCBI Taxonomy" id="361077"/>
    <lineage>
        <taxon>Eukaryota</taxon>
        <taxon>Amoebozoa</taxon>
        <taxon>Evosea</taxon>
        <taxon>Eumycetozoa</taxon>
        <taxon>Dictyostelia</taxon>
        <taxon>Dictyosteliales</taxon>
        <taxon>Raperosteliaceae</taxon>
        <taxon>Tieghemostelium</taxon>
    </lineage>
</organism>
<dbReference type="Proteomes" id="UP000076078">
    <property type="component" value="Unassembled WGS sequence"/>
</dbReference>
<dbReference type="GO" id="GO:0005740">
    <property type="term" value="C:mitochondrial envelope"/>
    <property type="evidence" value="ECO:0007669"/>
    <property type="project" value="TreeGrafter"/>
</dbReference>